<accession>A0A382G6J9</accession>
<evidence type="ECO:0008006" key="2">
    <source>
        <dbReference type="Google" id="ProtNLM"/>
    </source>
</evidence>
<dbReference type="Pfam" id="PF01041">
    <property type="entry name" value="DegT_DnrJ_EryC1"/>
    <property type="match status" value="1"/>
</dbReference>
<evidence type="ECO:0000313" key="1">
    <source>
        <dbReference type="EMBL" id="SVB70900.1"/>
    </source>
</evidence>
<dbReference type="Gene3D" id="3.90.1150.10">
    <property type="entry name" value="Aspartate Aminotransferase, domain 1"/>
    <property type="match status" value="1"/>
</dbReference>
<dbReference type="InterPro" id="IPR015424">
    <property type="entry name" value="PyrdxlP-dep_Trfase"/>
</dbReference>
<dbReference type="GO" id="GO:0030170">
    <property type="term" value="F:pyridoxal phosphate binding"/>
    <property type="evidence" value="ECO:0007669"/>
    <property type="project" value="TreeGrafter"/>
</dbReference>
<name>A0A382G6J9_9ZZZZ</name>
<dbReference type="InterPro" id="IPR000653">
    <property type="entry name" value="DegT/StrS_aminotransferase"/>
</dbReference>
<dbReference type="GO" id="GO:0000271">
    <property type="term" value="P:polysaccharide biosynthetic process"/>
    <property type="evidence" value="ECO:0007669"/>
    <property type="project" value="TreeGrafter"/>
</dbReference>
<gene>
    <name evidence="1" type="ORF">METZ01_LOCUS223754</name>
</gene>
<organism evidence="1">
    <name type="scientific">marine metagenome</name>
    <dbReference type="NCBI Taxonomy" id="408172"/>
    <lineage>
        <taxon>unclassified sequences</taxon>
        <taxon>metagenomes</taxon>
        <taxon>ecological metagenomes</taxon>
    </lineage>
</organism>
<sequence length="329" mass="37211">MKNDFPRVPYGSTVHGEEEIESVIEVLRNSTQMGPKVELFEQKIASLFEKKYGLMTNSGSSALYLAMEVANMPRESEVITPALTFSTTVASLVKNGFTPSFVDVKRNSYCIDVNKIEEKISKKTKGILAPDLLGNICEWDKIREIADKHDLLVFQDSADTLGASYKKKSTGSFSDLSITSFYGSHVINGAGNGGMLCTSEKTLYEKTKLLRSWGRSSSIFSDSESIENRFNVKLEGIRYDAKFVFDELGYQLEPSEISAAFALIQLEKLEHNISLRRKYFDKHMVFFREYEDLFDLPEETEGSYSGWLAFPLIVKEGAPFNRTEFQIFL</sequence>
<dbReference type="PANTHER" id="PTHR30244:SF34">
    <property type="entry name" value="DTDP-4-AMINO-4,6-DIDEOXYGALACTOSE TRANSAMINASE"/>
    <property type="match status" value="1"/>
</dbReference>
<protein>
    <recommendedName>
        <fullName evidence="2">Aminotransferase class I/classII domain-containing protein</fullName>
    </recommendedName>
</protein>
<feature type="non-terminal residue" evidence="1">
    <location>
        <position position="329"/>
    </location>
</feature>
<proteinExistence type="predicted"/>
<dbReference type="GO" id="GO:0008483">
    <property type="term" value="F:transaminase activity"/>
    <property type="evidence" value="ECO:0007669"/>
    <property type="project" value="TreeGrafter"/>
</dbReference>
<dbReference type="AlphaFoldDB" id="A0A382G6J9"/>
<dbReference type="PANTHER" id="PTHR30244">
    <property type="entry name" value="TRANSAMINASE"/>
    <property type="match status" value="1"/>
</dbReference>
<dbReference type="Gene3D" id="3.40.640.10">
    <property type="entry name" value="Type I PLP-dependent aspartate aminotransferase-like (Major domain)"/>
    <property type="match status" value="1"/>
</dbReference>
<reference evidence="1" key="1">
    <citation type="submission" date="2018-05" db="EMBL/GenBank/DDBJ databases">
        <authorList>
            <person name="Lanie J.A."/>
            <person name="Ng W.-L."/>
            <person name="Kazmierczak K.M."/>
            <person name="Andrzejewski T.M."/>
            <person name="Davidsen T.M."/>
            <person name="Wayne K.J."/>
            <person name="Tettelin H."/>
            <person name="Glass J.I."/>
            <person name="Rusch D."/>
            <person name="Podicherti R."/>
            <person name="Tsui H.-C.T."/>
            <person name="Winkler M.E."/>
        </authorList>
    </citation>
    <scope>NUCLEOTIDE SEQUENCE</scope>
</reference>
<dbReference type="InterPro" id="IPR015422">
    <property type="entry name" value="PyrdxlP-dep_Trfase_small"/>
</dbReference>
<dbReference type="SUPFAM" id="SSF53383">
    <property type="entry name" value="PLP-dependent transferases"/>
    <property type="match status" value="1"/>
</dbReference>
<dbReference type="PIRSF" id="PIRSF000390">
    <property type="entry name" value="PLP_StrS"/>
    <property type="match status" value="1"/>
</dbReference>
<dbReference type="EMBL" id="UINC01053862">
    <property type="protein sequence ID" value="SVB70900.1"/>
    <property type="molecule type" value="Genomic_DNA"/>
</dbReference>
<dbReference type="InterPro" id="IPR015421">
    <property type="entry name" value="PyrdxlP-dep_Trfase_major"/>
</dbReference>